<evidence type="ECO:0000313" key="4">
    <source>
        <dbReference type="Proteomes" id="UP001164746"/>
    </source>
</evidence>
<keyword evidence="1" id="KW-0325">Glycoprotein</keyword>
<evidence type="ECO:0000256" key="2">
    <source>
        <dbReference type="SAM" id="Phobius"/>
    </source>
</evidence>
<accession>A0ABY7DBU2</accession>
<keyword evidence="2" id="KW-1133">Transmembrane helix</keyword>
<name>A0ABY7DBU2_MYAAR</name>
<dbReference type="Pfam" id="PF02157">
    <property type="entry name" value="Man-6-P_recep"/>
    <property type="match status" value="1"/>
</dbReference>
<organism evidence="3 4">
    <name type="scientific">Mya arenaria</name>
    <name type="common">Soft-shell clam</name>
    <dbReference type="NCBI Taxonomy" id="6604"/>
    <lineage>
        <taxon>Eukaryota</taxon>
        <taxon>Metazoa</taxon>
        <taxon>Spiralia</taxon>
        <taxon>Lophotrochozoa</taxon>
        <taxon>Mollusca</taxon>
        <taxon>Bivalvia</taxon>
        <taxon>Autobranchia</taxon>
        <taxon>Heteroconchia</taxon>
        <taxon>Euheterodonta</taxon>
        <taxon>Imparidentia</taxon>
        <taxon>Neoheterodontei</taxon>
        <taxon>Myida</taxon>
        <taxon>Myoidea</taxon>
        <taxon>Myidae</taxon>
        <taxon>Mya</taxon>
    </lineage>
</organism>
<evidence type="ECO:0000313" key="3">
    <source>
        <dbReference type="EMBL" id="WAQ94373.1"/>
    </source>
</evidence>
<evidence type="ECO:0000256" key="1">
    <source>
        <dbReference type="ARBA" id="ARBA00023180"/>
    </source>
</evidence>
<keyword evidence="2" id="KW-0812">Transmembrane</keyword>
<reference evidence="3" key="1">
    <citation type="submission" date="2022-11" db="EMBL/GenBank/DDBJ databases">
        <title>Centuries of genome instability and evolution in soft-shell clam transmissible cancer (bioRxiv).</title>
        <authorList>
            <person name="Hart S.F.M."/>
            <person name="Yonemitsu M.A."/>
            <person name="Giersch R.M."/>
            <person name="Beal B.F."/>
            <person name="Arriagada G."/>
            <person name="Davis B.W."/>
            <person name="Ostrander E.A."/>
            <person name="Goff S.P."/>
            <person name="Metzger M.J."/>
        </authorList>
    </citation>
    <scope>NUCLEOTIDE SEQUENCE</scope>
    <source>
        <strain evidence="3">MELC-2E11</strain>
        <tissue evidence="3">Siphon/mantle</tissue>
    </source>
</reference>
<keyword evidence="4" id="KW-1185">Reference proteome</keyword>
<proteinExistence type="predicted"/>
<keyword evidence="2" id="KW-0472">Membrane</keyword>
<gene>
    <name evidence="3" type="ORF">MAR_006844</name>
</gene>
<dbReference type="EMBL" id="CP111012">
    <property type="protein sequence ID" value="WAQ94373.1"/>
    <property type="molecule type" value="Genomic_DNA"/>
</dbReference>
<dbReference type="PANTHER" id="PTHR15071:SF0">
    <property type="entry name" value="MANNOSE 6-PHOSPHATE RECEPTOR-LIKE PROTEIN 1"/>
    <property type="match status" value="1"/>
</dbReference>
<feature type="transmembrane region" description="Helical" evidence="2">
    <location>
        <begin position="86"/>
        <end position="112"/>
    </location>
</feature>
<sequence>MINKFPDKVTMDKVPHRIIYYNWRFKDVMEQEEGYYYSYSPCGSFSEVECKQATACVLDQNKKQSQQIGDSGRAAFQYDADAGNVVVAYTAGTGVLKVFGVLVSYLIGGILFMKFVKKAEGSEAIPNKGFWASIPRNVVNGCKFTVSKIRRKDVTYDQI</sequence>
<protein>
    <submittedName>
        <fullName evidence="3">Uncharacterized protein</fullName>
    </submittedName>
</protein>
<dbReference type="PANTHER" id="PTHR15071">
    <property type="entry name" value="MANNOSE-6-PHOSPHATE RECEPTOR FAMILY MEMBER"/>
    <property type="match status" value="1"/>
</dbReference>
<dbReference type="InterPro" id="IPR028927">
    <property type="entry name" value="Man-6-P_rcpt"/>
</dbReference>
<dbReference type="Proteomes" id="UP001164746">
    <property type="component" value="Chromosome 1"/>
</dbReference>